<evidence type="ECO:0000313" key="5">
    <source>
        <dbReference type="EMBL" id="EAT46375.1"/>
    </source>
</evidence>
<feature type="compositionally biased region" description="Polar residues" evidence="2">
    <location>
        <begin position="144"/>
        <end position="164"/>
    </location>
</feature>
<protein>
    <submittedName>
        <fullName evidence="5">AAEL002442-PA</fullName>
    </submittedName>
</protein>
<dbReference type="HOGENOM" id="CLU_078329_0_0_1"/>
<keyword evidence="1" id="KW-0539">Nucleus</keyword>
<organism evidence="5 6">
    <name type="scientific">Aedes aegypti</name>
    <name type="common">Yellowfever mosquito</name>
    <name type="synonym">Culex aegypti</name>
    <dbReference type="NCBI Taxonomy" id="7159"/>
    <lineage>
        <taxon>Eukaryota</taxon>
        <taxon>Metazoa</taxon>
        <taxon>Ecdysozoa</taxon>
        <taxon>Arthropoda</taxon>
        <taxon>Hexapoda</taxon>
        <taxon>Insecta</taxon>
        <taxon>Pterygota</taxon>
        <taxon>Neoptera</taxon>
        <taxon>Endopterygota</taxon>
        <taxon>Diptera</taxon>
        <taxon>Nematocera</taxon>
        <taxon>Culicoidea</taxon>
        <taxon>Culicidae</taxon>
        <taxon>Culicinae</taxon>
        <taxon>Aedini</taxon>
        <taxon>Aedes</taxon>
        <taxon>Stegomyia</taxon>
    </lineage>
</organism>
<proteinExistence type="predicted"/>
<name>A0A1S4F1Q7_AEDAE</name>
<dbReference type="PROSITE" id="PS51029">
    <property type="entry name" value="MADF"/>
    <property type="match status" value="1"/>
</dbReference>
<dbReference type="Proteomes" id="UP000682892">
    <property type="component" value="Chromosome 3"/>
</dbReference>
<gene>
    <name evidence="5" type="ORF">AaeL_AAEL002442</name>
</gene>
<reference evidence="5" key="3">
    <citation type="submission" date="2012-09" db="EMBL/GenBank/DDBJ databases">
        <authorList>
            <consortium name="VectorBase"/>
        </authorList>
    </citation>
    <scope>NUCLEOTIDE SEQUENCE</scope>
    <source>
        <strain evidence="5">Liverpool</strain>
    </source>
</reference>
<evidence type="ECO:0000256" key="2">
    <source>
        <dbReference type="SAM" id="MobiDB-lite"/>
    </source>
</evidence>
<dbReference type="PROSITE" id="PS51031">
    <property type="entry name" value="BESS"/>
    <property type="match status" value="1"/>
</dbReference>
<dbReference type="Pfam" id="PF10545">
    <property type="entry name" value="MADF_DNA_bdg"/>
    <property type="match status" value="1"/>
</dbReference>
<dbReference type="InterPro" id="IPR004210">
    <property type="entry name" value="BESS_motif"/>
</dbReference>
<evidence type="ECO:0000259" key="3">
    <source>
        <dbReference type="PROSITE" id="PS51029"/>
    </source>
</evidence>
<dbReference type="GO" id="GO:0005634">
    <property type="term" value="C:nucleus"/>
    <property type="evidence" value="ECO:0007669"/>
    <property type="project" value="UniProtKB-SubCell"/>
</dbReference>
<dbReference type="InterPro" id="IPR039353">
    <property type="entry name" value="TF_Adf1"/>
</dbReference>
<feature type="domain" description="MADF" evidence="3">
    <location>
        <begin position="27"/>
        <end position="111"/>
    </location>
</feature>
<evidence type="ECO:0000313" key="6">
    <source>
        <dbReference type="Proteomes" id="UP000682892"/>
    </source>
</evidence>
<sequence>MEVDWNKLCRMKFYSVPMALEQQENVRFARTIKLYPCLYDFTNNRYSSRTETDAAWRAISAEFNAPVRDCKLRWKNIRTVFRRHMFGGIGPAPKKEYYLNRELRFMLPFMKVSKTHQDDTSKLEDDETEVSVMVEMETNDTESNDPSASRAPSESQIPVNSLQESHPEHQEFQNDPIQRHNYLDPANEAVKSTYNYQTRLPSRSESEYGEYMQDDLAAKSDEFFLLSLKDDMRRMNMTQKRKFKRRIFDIIDEVMMGDELTTTNSVNRESTNEQLAQQSIVKVEENEF</sequence>
<feature type="domain" description="BESS" evidence="4">
    <location>
        <begin position="218"/>
        <end position="257"/>
    </location>
</feature>
<evidence type="ECO:0000256" key="1">
    <source>
        <dbReference type="PROSITE-ProRule" id="PRU00371"/>
    </source>
</evidence>
<dbReference type="OrthoDB" id="7762975at2759"/>
<evidence type="ECO:0000259" key="4">
    <source>
        <dbReference type="PROSITE" id="PS51031"/>
    </source>
</evidence>
<dbReference type="KEGG" id="aag:5580151"/>
<reference evidence="5" key="1">
    <citation type="submission" date="2005-10" db="EMBL/GenBank/DDBJ databases">
        <authorList>
            <person name="Loftus B.J."/>
            <person name="Nene V.M."/>
            <person name="Hannick L.I."/>
            <person name="Bidwell S."/>
            <person name="Haas B."/>
            <person name="Amedeo P."/>
            <person name="Orvis J."/>
            <person name="Wortman J.R."/>
            <person name="White O.R."/>
            <person name="Salzberg S."/>
            <person name="Shumway M."/>
            <person name="Koo H."/>
            <person name="Zhao Y."/>
            <person name="Holmes M."/>
            <person name="Miller J."/>
            <person name="Schatz M."/>
            <person name="Pop M."/>
            <person name="Pai G."/>
            <person name="Utterback T."/>
            <person name="Rogers Y.-H."/>
            <person name="Kravitz S."/>
            <person name="Fraser C.M."/>
        </authorList>
    </citation>
    <scope>NUCLEOTIDE SEQUENCE</scope>
    <source>
        <strain evidence="5">Liverpool</strain>
    </source>
</reference>
<dbReference type="EMBL" id="CH477242">
    <property type="protein sequence ID" value="EAT46375.1"/>
    <property type="molecule type" value="Genomic_DNA"/>
</dbReference>
<dbReference type="Pfam" id="PF02944">
    <property type="entry name" value="BESS"/>
    <property type="match status" value="1"/>
</dbReference>
<dbReference type="PANTHER" id="PTHR12243">
    <property type="entry name" value="MADF DOMAIN TRANSCRIPTION FACTOR"/>
    <property type="match status" value="1"/>
</dbReference>
<dbReference type="SMART" id="SM00595">
    <property type="entry name" value="MADF"/>
    <property type="match status" value="1"/>
</dbReference>
<dbReference type="GO" id="GO:0003677">
    <property type="term" value="F:DNA binding"/>
    <property type="evidence" value="ECO:0007669"/>
    <property type="project" value="InterPro"/>
</dbReference>
<dbReference type="OMA" id="NSCKERW"/>
<dbReference type="InterPro" id="IPR006578">
    <property type="entry name" value="MADF-dom"/>
</dbReference>
<comment type="subcellular location">
    <subcellularLocation>
        <location evidence="1">Nucleus</location>
    </subcellularLocation>
</comment>
<feature type="region of interest" description="Disordered" evidence="2">
    <location>
        <begin position="138"/>
        <end position="171"/>
    </location>
</feature>
<accession>A0A1S4F1Q7</accession>
<dbReference type="GO" id="GO:0006357">
    <property type="term" value="P:regulation of transcription by RNA polymerase II"/>
    <property type="evidence" value="ECO:0007669"/>
    <property type="project" value="TreeGrafter"/>
</dbReference>
<reference evidence="5" key="2">
    <citation type="journal article" date="2007" name="Science">
        <title>Genome sequence of Aedes aegypti, a major arbovirus vector.</title>
        <authorList>
            <person name="Nene V."/>
            <person name="Wortman J.R."/>
            <person name="Lawson D."/>
            <person name="Haas B."/>
            <person name="Kodira C."/>
            <person name="Tu Z.J."/>
            <person name="Loftus B."/>
            <person name="Xi Z."/>
            <person name="Megy K."/>
            <person name="Grabherr M."/>
            <person name="Ren Q."/>
            <person name="Zdobnov E.M."/>
            <person name="Lobo N.F."/>
            <person name="Campbell K.S."/>
            <person name="Brown S.E."/>
            <person name="Bonaldo M.F."/>
            <person name="Zhu J."/>
            <person name="Sinkins S.P."/>
            <person name="Hogenkamp D.G."/>
            <person name="Amedeo P."/>
            <person name="Arensburger P."/>
            <person name="Atkinson P.W."/>
            <person name="Bidwell S."/>
            <person name="Biedler J."/>
            <person name="Birney E."/>
            <person name="Bruggner R.V."/>
            <person name="Costas J."/>
            <person name="Coy M.R."/>
            <person name="Crabtree J."/>
            <person name="Crawford M."/>
            <person name="Debruyn B."/>
            <person name="Decaprio D."/>
            <person name="Eiglmeier K."/>
            <person name="Eisenstadt E."/>
            <person name="El-Dorry H."/>
            <person name="Gelbart W.M."/>
            <person name="Gomes S.L."/>
            <person name="Hammond M."/>
            <person name="Hannick L.I."/>
            <person name="Hogan J.R."/>
            <person name="Holmes M.H."/>
            <person name="Jaffe D."/>
            <person name="Johnston J.S."/>
            <person name="Kennedy R.C."/>
            <person name="Koo H."/>
            <person name="Kravitz S."/>
            <person name="Kriventseva E.V."/>
            <person name="Kulp D."/>
            <person name="Labutti K."/>
            <person name="Lee E."/>
            <person name="Li S."/>
            <person name="Lovin D.D."/>
            <person name="Mao C."/>
            <person name="Mauceli E."/>
            <person name="Menck C.F."/>
            <person name="Miller J.R."/>
            <person name="Montgomery P."/>
            <person name="Mori A."/>
            <person name="Nascimento A.L."/>
            <person name="Naveira H.F."/>
            <person name="Nusbaum C."/>
            <person name="O'leary S."/>
            <person name="Orvis J."/>
            <person name="Pertea M."/>
            <person name="Quesneville H."/>
            <person name="Reidenbach K.R."/>
            <person name="Rogers Y.H."/>
            <person name="Roth C.W."/>
            <person name="Schneider J.R."/>
            <person name="Schatz M."/>
            <person name="Shumway M."/>
            <person name="Stanke M."/>
            <person name="Stinson E.O."/>
            <person name="Tubio J.M."/>
            <person name="Vanzee J.P."/>
            <person name="Verjovski-Almeida S."/>
            <person name="Werner D."/>
            <person name="White O."/>
            <person name="Wyder S."/>
            <person name="Zeng Q."/>
            <person name="Zhao Q."/>
            <person name="Zhao Y."/>
            <person name="Hill C.A."/>
            <person name="Raikhel A.S."/>
            <person name="Soares M.B."/>
            <person name="Knudson D.L."/>
            <person name="Lee N.H."/>
            <person name="Galagan J."/>
            <person name="Salzberg S.L."/>
            <person name="Paulsen I.T."/>
            <person name="Dimopoulos G."/>
            <person name="Collins F.H."/>
            <person name="Birren B."/>
            <person name="Fraser-Liggett C.M."/>
            <person name="Severson D.W."/>
        </authorList>
    </citation>
    <scope>NUCLEOTIDE SEQUENCE [LARGE SCALE GENOMIC DNA]</scope>
    <source>
        <strain evidence="5">Liverpool</strain>
    </source>
</reference>
<dbReference type="GO" id="GO:0005667">
    <property type="term" value="C:transcription regulator complex"/>
    <property type="evidence" value="ECO:0007669"/>
    <property type="project" value="TreeGrafter"/>
</dbReference>
<dbReference type="AlphaFoldDB" id="A0A1S4F1Q7"/>
<dbReference type="PANTHER" id="PTHR12243:SF60">
    <property type="entry name" value="SI:CH211-15D5.12-RELATED"/>
    <property type="match status" value="1"/>
</dbReference>